<dbReference type="RefSeq" id="XP_009227514.1">
    <property type="nucleotide sequence ID" value="XM_009229250.1"/>
</dbReference>
<feature type="compositionally biased region" description="Polar residues" evidence="1">
    <location>
        <begin position="14"/>
        <end position="26"/>
    </location>
</feature>
<name>J3PCZ1_GAET3</name>
<dbReference type="HOGENOM" id="CLU_2427156_0_0_1"/>
<protein>
    <submittedName>
        <fullName evidence="2 3">Uncharacterized protein</fullName>
    </submittedName>
</protein>
<dbReference type="Proteomes" id="UP000006039">
    <property type="component" value="Unassembled WGS sequence"/>
</dbReference>
<feature type="region of interest" description="Disordered" evidence="1">
    <location>
        <begin position="1"/>
        <end position="52"/>
    </location>
</feature>
<dbReference type="AlphaFoldDB" id="J3PCZ1"/>
<organism evidence="2">
    <name type="scientific">Gaeumannomyces tritici (strain R3-111a-1)</name>
    <name type="common">Wheat and barley take-all root rot fungus</name>
    <name type="synonym">Gaeumannomyces graminis var. tritici</name>
    <dbReference type="NCBI Taxonomy" id="644352"/>
    <lineage>
        <taxon>Eukaryota</taxon>
        <taxon>Fungi</taxon>
        <taxon>Dikarya</taxon>
        <taxon>Ascomycota</taxon>
        <taxon>Pezizomycotina</taxon>
        <taxon>Sordariomycetes</taxon>
        <taxon>Sordariomycetidae</taxon>
        <taxon>Magnaporthales</taxon>
        <taxon>Magnaporthaceae</taxon>
        <taxon>Gaeumannomyces</taxon>
    </lineage>
</organism>
<reference evidence="4" key="1">
    <citation type="submission" date="2010-07" db="EMBL/GenBank/DDBJ databases">
        <title>The genome sequence of Gaeumannomyces graminis var. tritici strain R3-111a-1.</title>
        <authorList>
            <consortium name="The Broad Institute Genome Sequencing Platform"/>
            <person name="Ma L.-J."/>
            <person name="Dead R."/>
            <person name="Young S."/>
            <person name="Zeng Q."/>
            <person name="Koehrsen M."/>
            <person name="Alvarado L."/>
            <person name="Berlin A."/>
            <person name="Chapman S.B."/>
            <person name="Chen Z."/>
            <person name="Freedman E."/>
            <person name="Gellesch M."/>
            <person name="Goldberg J."/>
            <person name="Griggs A."/>
            <person name="Gujja S."/>
            <person name="Heilman E.R."/>
            <person name="Heiman D."/>
            <person name="Hepburn T."/>
            <person name="Howarth C."/>
            <person name="Jen D."/>
            <person name="Larson L."/>
            <person name="Mehta T."/>
            <person name="Neiman D."/>
            <person name="Pearson M."/>
            <person name="Roberts A."/>
            <person name="Saif S."/>
            <person name="Shea T."/>
            <person name="Shenoy N."/>
            <person name="Sisk P."/>
            <person name="Stolte C."/>
            <person name="Sykes S."/>
            <person name="Walk T."/>
            <person name="White J."/>
            <person name="Yandava C."/>
            <person name="Haas B."/>
            <person name="Nusbaum C."/>
            <person name="Birren B."/>
        </authorList>
    </citation>
    <scope>NUCLEOTIDE SEQUENCE [LARGE SCALE GENOMIC DNA]</scope>
    <source>
        <strain evidence="4">R3-111a-1</strain>
    </source>
</reference>
<reference evidence="2" key="3">
    <citation type="submission" date="2010-09" db="EMBL/GenBank/DDBJ databases">
        <title>Annotation of Gaeumannomyces graminis var. tritici R3-111a-1.</title>
        <authorList>
            <consortium name="The Broad Institute Genome Sequencing Platform"/>
            <person name="Ma L.-J."/>
            <person name="Dead R."/>
            <person name="Young S.K."/>
            <person name="Zeng Q."/>
            <person name="Gargeya S."/>
            <person name="Fitzgerald M."/>
            <person name="Haas B."/>
            <person name="Abouelleil A."/>
            <person name="Alvarado L."/>
            <person name="Arachchi H.M."/>
            <person name="Berlin A."/>
            <person name="Brown A."/>
            <person name="Chapman S.B."/>
            <person name="Chen Z."/>
            <person name="Dunbar C."/>
            <person name="Freedman E."/>
            <person name="Gearin G."/>
            <person name="Gellesch M."/>
            <person name="Goldberg J."/>
            <person name="Griggs A."/>
            <person name="Gujja S."/>
            <person name="Heiman D."/>
            <person name="Howarth C."/>
            <person name="Larson L."/>
            <person name="Lui A."/>
            <person name="MacDonald P.J.P."/>
            <person name="Mehta T."/>
            <person name="Montmayeur A."/>
            <person name="Murphy C."/>
            <person name="Neiman D."/>
            <person name="Pearson M."/>
            <person name="Priest M."/>
            <person name="Roberts A."/>
            <person name="Saif S."/>
            <person name="Shea T."/>
            <person name="Shenoy N."/>
            <person name="Sisk P."/>
            <person name="Stolte C."/>
            <person name="Sykes S."/>
            <person name="Yandava C."/>
            <person name="Wortman J."/>
            <person name="Nusbaum C."/>
            <person name="Birren B."/>
        </authorList>
    </citation>
    <scope>NUCLEOTIDE SEQUENCE</scope>
    <source>
        <strain evidence="2">R3-111a-1</strain>
    </source>
</reference>
<dbReference type="VEuPathDB" id="FungiDB:GGTG_11364"/>
<evidence type="ECO:0000313" key="2">
    <source>
        <dbReference type="EMBL" id="EJT70336.1"/>
    </source>
</evidence>
<sequence>MEGKKGEKRGKGWQSRNSMPGSSSAHAGNIGQLKSAGTRRPESPLSPLAGSKSQGGLALALCLPRNPLRVNLADSWRSQTTSKCWVGAAQS</sequence>
<reference evidence="2" key="2">
    <citation type="submission" date="2010-07" db="EMBL/GenBank/DDBJ databases">
        <authorList>
            <consortium name="The Broad Institute Genome Sequencing Platform"/>
            <consortium name="Broad Institute Genome Sequencing Center for Infectious Disease"/>
            <person name="Ma L.-J."/>
            <person name="Dead R."/>
            <person name="Young S."/>
            <person name="Zeng Q."/>
            <person name="Koehrsen M."/>
            <person name="Alvarado L."/>
            <person name="Berlin A."/>
            <person name="Chapman S.B."/>
            <person name="Chen Z."/>
            <person name="Freedman E."/>
            <person name="Gellesch M."/>
            <person name="Goldberg J."/>
            <person name="Griggs A."/>
            <person name="Gujja S."/>
            <person name="Heilman E.R."/>
            <person name="Heiman D."/>
            <person name="Hepburn T."/>
            <person name="Howarth C."/>
            <person name="Jen D."/>
            <person name="Larson L."/>
            <person name="Mehta T."/>
            <person name="Neiman D."/>
            <person name="Pearson M."/>
            <person name="Roberts A."/>
            <person name="Saif S."/>
            <person name="Shea T."/>
            <person name="Shenoy N."/>
            <person name="Sisk P."/>
            <person name="Stolte C."/>
            <person name="Sykes S."/>
            <person name="Walk T."/>
            <person name="White J."/>
            <person name="Yandava C."/>
            <person name="Haas B."/>
            <person name="Nusbaum C."/>
            <person name="Birren B."/>
        </authorList>
    </citation>
    <scope>NUCLEOTIDE SEQUENCE</scope>
    <source>
        <strain evidence="2">R3-111a-1</strain>
    </source>
</reference>
<dbReference type="EMBL" id="GL385401">
    <property type="protein sequence ID" value="EJT70336.1"/>
    <property type="molecule type" value="Genomic_DNA"/>
</dbReference>
<reference evidence="3" key="5">
    <citation type="submission" date="2018-04" db="UniProtKB">
        <authorList>
            <consortium name="EnsemblFungi"/>
        </authorList>
    </citation>
    <scope>IDENTIFICATION</scope>
    <source>
        <strain evidence="3">R3-111a-1</strain>
    </source>
</reference>
<proteinExistence type="predicted"/>
<evidence type="ECO:0000313" key="3">
    <source>
        <dbReference type="EnsemblFungi" id="EJT70336"/>
    </source>
</evidence>
<gene>
    <name evidence="3" type="primary">20351822</name>
    <name evidence="2" type="ORF">GGTG_11364</name>
</gene>
<keyword evidence="4" id="KW-1185">Reference proteome</keyword>
<dbReference type="GeneID" id="20351822"/>
<evidence type="ECO:0000313" key="4">
    <source>
        <dbReference type="Proteomes" id="UP000006039"/>
    </source>
</evidence>
<evidence type="ECO:0000256" key="1">
    <source>
        <dbReference type="SAM" id="MobiDB-lite"/>
    </source>
</evidence>
<dbReference type="EnsemblFungi" id="EJT70336">
    <property type="protein sequence ID" value="EJT70336"/>
    <property type="gene ID" value="GGTG_11364"/>
</dbReference>
<accession>J3PCZ1</accession>
<reference evidence="3" key="4">
    <citation type="journal article" date="2015" name="G3 (Bethesda)">
        <title>Genome sequences of three phytopathogenic species of the Magnaporthaceae family of fungi.</title>
        <authorList>
            <person name="Okagaki L.H."/>
            <person name="Nunes C.C."/>
            <person name="Sailsbery J."/>
            <person name="Clay B."/>
            <person name="Brown D."/>
            <person name="John T."/>
            <person name="Oh Y."/>
            <person name="Young N."/>
            <person name="Fitzgerald M."/>
            <person name="Haas B.J."/>
            <person name="Zeng Q."/>
            <person name="Young S."/>
            <person name="Adiconis X."/>
            <person name="Fan L."/>
            <person name="Levin J.Z."/>
            <person name="Mitchell T.K."/>
            <person name="Okubara P.A."/>
            <person name="Farman M.L."/>
            <person name="Kohn L.M."/>
            <person name="Birren B."/>
            <person name="Ma L.-J."/>
            <person name="Dean R.A."/>
        </authorList>
    </citation>
    <scope>NUCLEOTIDE SEQUENCE</scope>
    <source>
        <strain evidence="3">R3-111a-1</strain>
    </source>
</reference>